<reference evidence="2" key="2">
    <citation type="submission" date="2023-04" db="EMBL/GenBank/DDBJ databases">
        <authorList>
            <person name="Beletskiy A.V."/>
            <person name="Mardanov A.V."/>
            <person name="Ravin N.V."/>
        </authorList>
    </citation>
    <scope>NUCLEOTIDE SEQUENCE</scope>
    <source>
        <strain evidence="2">GKL-02</strain>
    </source>
</reference>
<accession>A0AA95HHM4</accession>
<feature type="transmembrane region" description="Helical" evidence="1">
    <location>
        <begin position="48"/>
        <end position="66"/>
    </location>
</feature>
<protein>
    <recommendedName>
        <fullName evidence="3">Prenyltransferase</fullName>
    </recommendedName>
</protein>
<name>A0AA95HHM4_9GAMM</name>
<evidence type="ECO:0000256" key="1">
    <source>
        <dbReference type="SAM" id="Phobius"/>
    </source>
</evidence>
<gene>
    <name evidence="2" type="ORF">QJT81_02785</name>
</gene>
<dbReference type="AlphaFoldDB" id="A0AA95HHM4"/>
<sequence>MRKSAPGGYGRAYNPVFCSAIGDTMAQEPDLSLRQQPLLRYWLATRPAFLAASVVPAVVGAAAAWAQGYALHGWLLAWTVLAVMLVHAGMNVLNDYYTSPCHKIVFLIKEIWLDDW</sequence>
<keyword evidence="1" id="KW-0812">Transmembrane</keyword>
<evidence type="ECO:0000313" key="2">
    <source>
        <dbReference type="EMBL" id="WGZ94929.1"/>
    </source>
</evidence>
<proteinExistence type="predicted"/>
<feature type="transmembrane region" description="Helical" evidence="1">
    <location>
        <begin position="72"/>
        <end position="93"/>
    </location>
</feature>
<keyword evidence="1" id="KW-0472">Membrane</keyword>
<keyword evidence="1" id="KW-1133">Transmembrane helix</keyword>
<dbReference type="KEGG" id="tput:QJT81_02785"/>
<dbReference type="Proteomes" id="UP001301326">
    <property type="component" value="Chromosome"/>
</dbReference>
<organism evidence="2">
    <name type="scientific">Candidatus Thiothrix putei</name>
    <dbReference type="NCBI Taxonomy" id="3080811"/>
    <lineage>
        <taxon>Bacteria</taxon>
        <taxon>Pseudomonadati</taxon>
        <taxon>Pseudomonadota</taxon>
        <taxon>Gammaproteobacteria</taxon>
        <taxon>Thiotrichales</taxon>
        <taxon>Thiotrichaceae</taxon>
        <taxon>Thiothrix</taxon>
    </lineage>
</organism>
<dbReference type="EMBL" id="CP124756">
    <property type="protein sequence ID" value="WGZ94929.1"/>
    <property type="molecule type" value="Genomic_DNA"/>
</dbReference>
<reference evidence="2" key="1">
    <citation type="journal article" date="2023" name="Int. J. Mol. Sci.">
        <title>Metagenomics Revealed a New Genus 'Candidatus Thiocaldithrix dubininis' gen. nov., sp. nov. and a New Species 'Candidatus Thiothrix putei' sp. nov. in the Family Thiotrichaceae, Some Members of Which Have Traits of Both Na+- and H+-Motive Energetics.</title>
        <authorList>
            <person name="Ravin N.V."/>
            <person name="Muntyan M.S."/>
            <person name="Smolyakov D.D."/>
            <person name="Rudenko T.S."/>
            <person name="Beletsky A.V."/>
            <person name="Mardanov A.V."/>
            <person name="Grabovich M.Y."/>
        </authorList>
    </citation>
    <scope>NUCLEOTIDE SEQUENCE</scope>
    <source>
        <strain evidence="2">GKL-02</strain>
    </source>
</reference>
<evidence type="ECO:0008006" key="3">
    <source>
        <dbReference type="Google" id="ProtNLM"/>
    </source>
</evidence>